<comment type="caution">
    <text evidence="10">The sequence shown here is derived from an EMBL/GenBank/DDBJ whole genome shotgun (WGS) entry which is preliminary data.</text>
</comment>
<organism evidence="10 11">
    <name type="scientific">Trypanosoma equiperdum</name>
    <dbReference type="NCBI Taxonomy" id="5694"/>
    <lineage>
        <taxon>Eukaryota</taxon>
        <taxon>Discoba</taxon>
        <taxon>Euglenozoa</taxon>
        <taxon>Kinetoplastea</taxon>
        <taxon>Metakinetoplastina</taxon>
        <taxon>Trypanosomatida</taxon>
        <taxon>Trypanosomatidae</taxon>
        <taxon>Trypanosoma</taxon>
    </lineage>
</organism>
<evidence type="ECO:0000256" key="4">
    <source>
        <dbReference type="ARBA" id="ARBA00022622"/>
    </source>
</evidence>
<evidence type="ECO:0000256" key="6">
    <source>
        <dbReference type="ARBA" id="ARBA00023136"/>
    </source>
</evidence>
<dbReference type="InterPro" id="IPR025932">
    <property type="entry name" value="Trypano_VSG_B_N_dom"/>
</dbReference>
<dbReference type="EMBL" id="CZPT02000632">
    <property type="protein sequence ID" value="SCU66857.1"/>
    <property type="molecule type" value="Genomic_DNA"/>
</dbReference>
<keyword evidence="8" id="KW-0449">Lipoprotein</keyword>
<evidence type="ECO:0000256" key="1">
    <source>
        <dbReference type="ARBA" id="ARBA00002523"/>
    </source>
</evidence>
<comment type="function">
    <text evidence="1">VSG forms a coat on the surface of the parasite. The trypanosome evades the immune response of the host by expressing a series of antigenically distinct VSGs from an estimated 1000 VSG genes.</text>
</comment>
<evidence type="ECO:0000256" key="2">
    <source>
        <dbReference type="ARBA" id="ARBA00004609"/>
    </source>
</evidence>
<evidence type="ECO:0000256" key="5">
    <source>
        <dbReference type="ARBA" id="ARBA00022729"/>
    </source>
</evidence>
<evidence type="ECO:0000256" key="7">
    <source>
        <dbReference type="ARBA" id="ARBA00023180"/>
    </source>
</evidence>
<evidence type="ECO:0000259" key="9">
    <source>
        <dbReference type="Pfam" id="PF13206"/>
    </source>
</evidence>
<evidence type="ECO:0000313" key="10">
    <source>
        <dbReference type="EMBL" id="SCU66857.1"/>
    </source>
</evidence>
<gene>
    <name evidence="10" type="ORF">TEOVI_000035100</name>
</gene>
<dbReference type="Proteomes" id="UP000195570">
    <property type="component" value="Unassembled WGS sequence"/>
</dbReference>
<protein>
    <submittedName>
        <fullName evidence="10">Trypanosomal VSG domain containing protein, putative</fullName>
    </submittedName>
</protein>
<evidence type="ECO:0000313" key="11">
    <source>
        <dbReference type="Proteomes" id="UP000195570"/>
    </source>
</evidence>
<keyword evidence="5" id="KW-0732">Signal</keyword>
<accession>A0A1G4I4V8</accession>
<dbReference type="AlphaFoldDB" id="A0A1G4I4V8"/>
<evidence type="ECO:0000256" key="8">
    <source>
        <dbReference type="ARBA" id="ARBA00023288"/>
    </source>
</evidence>
<dbReference type="Pfam" id="PF13206">
    <property type="entry name" value="VSG_B"/>
    <property type="match status" value="1"/>
</dbReference>
<keyword evidence="7" id="KW-0325">Glycoprotein</keyword>
<keyword evidence="3" id="KW-1003">Cell membrane</keyword>
<proteinExistence type="predicted"/>
<dbReference type="GO" id="GO:0098552">
    <property type="term" value="C:side of membrane"/>
    <property type="evidence" value="ECO:0007669"/>
    <property type="project" value="UniProtKB-KW"/>
</dbReference>
<keyword evidence="4" id="KW-0336">GPI-anchor</keyword>
<dbReference type="VEuPathDB" id="TriTrypDB:TEOVI_000035100"/>
<keyword evidence="6" id="KW-0472">Membrane</keyword>
<evidence type="ECO:0000256" key="3">
    <source>
        <dbReference type="ARBA" id="ARBA00022475"/>
    </source>
</evidence>
<dbReference type="GO" id="GO:0005886">
    <property type="term" value="C:plasma membrane"/>
    <property type="evidence" value="ECO:0007669"/>
    <property type="project" value="UniProtKB-SubCell"/>
</dbReference>
<dbReference type="RefSeq" id="XP_067078248.1">
    <property type="nucleotide sequence ID" value="XM_067222147.1"/>
</dbReference>
<sequence>MLEVGWEQWAETKSALTADTTFQEKLAKAGFTTLTQPKKLYARSLLERMVSEAEEINKLLEEAERSSIDKVSAQIKTDLNTAVYGDANGKGDYGKSTAPHNDRKTMSKCDDSGKIAGSAELAYTILCDCLPAAGQAAIQPCAKDISLTHHWDEAANGLVEIRREVRSYCPSTPAKRTTAAAIHEAINDVEALKTLKADVGYL</sequence>
<dbReference type="GeneID" id="92374291"/>
<name>A0A1G4I4V8_TRYEQ</name>
<feature type="domain" description="Trypanosome variant surface glycoprotein B-type N-terminal" evidence="9">
    <location>
        <begin position="6"/>
        <end position="196"/>
    </location>
</feature>
<comment type="subcellular location">
    <subcellularLocation>
        <location evidence="2">Cell membrane</location>
        <topology evidence="2">Lipid-anchor</topology>
        <topology evidence="2">GPI-anchor</topology>
    </subcellularLocation>
</comment>
<reference evidence="10" key="1">
    <citation type="submission" date="2016-09" db="EMBL/GenBank/DDBJ databases">
        <authorList>
            <person name="Hebert L."/>
            <person name="Moumen B."/>
        </authorList>
    </citation>
    <scope>NUCLEOTIDE SEQUENCE [LARGE SCALE GENOMIC DNA]</scope>
    <source>
        <strain evidence="10">OVI</strain>
    </source>
</reference>
<keyword evidence="11" id="KW-1185">Reference proteome</keyword>